<comment type="caution">
    <text evidence="2">The sequence shown here is derived from an EMBL/GenBank/DDBJ whole genome shotgun (WGS) entry which is preliminary data.</text>
</comment>
<dbReference type="PANTHER" id="PTHR48475:SF1">
    <property type="entry name" value="RNASE H TYPE-1 DOMAIN-CONTAINING PROTEIN"/>
    <property type="match status" value="1"/>
</dbReference>
<keyword evidence="3" id="KW-1185">Reference proteome</keyword>
<dbReference type="InterPro" id="IPR021109">
    <property type="entry name" value="Peptidase_aspartic_dom_sf"/>
</dbReference>
<dbReference type="CDD" id="cd09279">
    <property type="entry name" value="RNase_HI_like"/>
    <property type="match status" value="1"/>
</dbReference>
<dbReference type="Gene3D" id="2.40.70.10">
    <property type="entry name" value="Acid Proteases"/>
    <property type="match status" value="1"/>
</dbReference>
<evidence type="ECO:0000313" key="2">
    <source>
        <dbReference type="EMBL" id="KAH9295821.1"/>
    </source>
</evidence>
<evidence type="ECO:0000313" key="3">
    <source>
        <dbReference type="Proteomes" id="UP000824469"/>
    </source>
</evidence>
<name>A0AA38C6N1_TAXCH</name>
<accession>A0AA38C6N1</accession>
<dbReference type="Pfam" id="PF13975">
    <property type="entry name" value="gag-asp_proteas"/>
    <property type="match status" value="1"/>
</dbReference>
<dbReference type="PANTHER" id="PTHR48475">
    <property type="entry name" value="RIBONUCLEASE H"/>
    <property type="match status" value="1"/>
</dbReference>
<evidence type="ECO:0000259" key="1">
    <source>
        <dbReference type="Pfam" id="PF13456"/>
    </source>
</evidence>
<protein>
    <recommendedName>
        <fullName evidence="1">RNase H type-1 domain-containing protein</fullName>
    </recommendedName>
</protein>
<dbReference type="EMBL" id="JAHRHJ020000011">
    <property type="protein sequence ID" value="KAH9295821.1"/>
    <property type="molecule type" value="Genomic_DNA"/>
</dbReference>
<dbReference type="Proteomes" id="UP000824469">
    <property type="component" value="Unassembled WGS sequence"/>
</dbReference>
<dbReference type="AlphaFoldDB" id="A0AA38C6N1"/>
<dbReference type="GO" id="GO:0003676">
    <property type="term" value="F:nucleic acid binding"/>
    <property type="evidence" value="ECO:0007669"/>
    <property type="project" value="InterPro"/>
</dbReference>
<proteinExistence type="predicted"/>
<reference evidence="2 3" key="1">
    <citation type="journal article" date="2021" name="Nat. Plants">
        <title>The Taxus genome provides insights into paclitaxel biosynthesis.</title>
        <authorList>
            <person name="Xiong X."/>
            <person name="Gou J."/>
            <person name="Liao Q."/>
            <person name="Li Y."/>
            <person name="Zhou Q."/>
            <person name="Bi G."/>
            <person name="Li C."/>
            <person name="Du R."/>
            <person name="Wang X."/>
            <person name="Sun T."/>
            <person name="Guo L."/>
            <person name="Liang H."/>
            <person name="Lu P."/>
            <person name="Wu Y."/>
            <person name="Zhang Z."/>
            <person name="Ro D.K."/>
            <person name="Shang Y."/>
            <person name="Huang S."/>
            <person name="Yan J."/>
        </authorList>
    </citation>
    <scope>NUCLEOTIDE SEQUENCE [LARGE SCALE GENOMIC DNA]</scope>
    <source>
        <strain evidence="2">Ta-2019</strain>
    </source>
</reference>
<dbReference type="CDD" id="cd00303">
    <property type="entry name" value="retropepsin_like"/>
    <property type="match status" value="1"/>
</dbReference>
<dbReference type="Gene3D" id="3.30.420.10">
    <property type="entry name" value="Ribonuclease H-like superfamily/Ribonuclease H"/>
    <property type="match status" value="1"/>
</dbReference>
<organism evidence="2 3">
    <name type="scientific">Taxus chinensis</name>
    <name type="common">Chinese yew</name>
    <name type="synonym">Taxus wallichiana var. chinensis</name>
    <dbReference type="NCBI Taxonomy" id="29808"/>
    <lineage>
        <taxon>Eukaryota</taxon>
        <taxon>Viridiplantae</taxon>
        <taxon>Streptophyta</taxon>
        <taxon>Embryophyta</taxon>
        <taxon>Tracheophyta</taxon>
        <taxon>Spermatophyta</taxon>
        <taxon>Pinopsida</taxon>
        <taxon>Pinidae</taxon>
        <taxon>Conifers II</taxon>
        <taxon>Cupressales</taxon>
        <taxon>Taxaceae</taxon>
        <taxon>Taxus</taxon>
    </lineage>
</organism>
<dbReference type="InterPro" id="IPR012337">
    <property type="entry name" value="RNaseH-like_sf"/>
</dbReference>
<dbReference type="SUPFAM" id="SSF53098">
    <property type="entry name" value="Ribonuclease H-like"/>
    <property type="match status" value="1"/>
</dbReference>
<dbReference type="InterPro" id="IPR002156">
    <property type="entry name" value="RNaseH_domain"/>
</dbReference>
<sequence>MVLGTLDQDHVKDVRWMVQKVLNAHDIKKPPPFYLSLIIGENLVHNCMVDSGASSTVMPKPIAEKLGLQYEPTEKSVLQLDGTATNIVGIIRNLEVTLHACPNVSILQDVTVVDLPPYFALCLSRDFTEKIGGYLSSDWSFLFFTTRYGTKVTINSEPLARFHIEPHSPNALANYSALDQSDFDDVAQITTLEGVSNIFMDEKIVEEHAHDPFKEVEEHIFSVYCMHEENVAIPLLSKIENSTEGIWKLHFDGAKNKKGQGAGLMLTSPTNERYFTALSLQFSCTCNVAEYEALIHGLLWARKRGINTLQVFGDSELVINQVKNFNVCKNPLMKSYRHRVSDLMEDFDAINIQSIPRAENKHADRLAAVGASFEVLEQIENNKVQPHVKLIVRPSIPDNESNW</sequence>
<dbReference type="SUPFAM" id="SSF50630">
    <property type="entry name" value="Acid proteases"/>
    <property type="match status" value="1"/>
</dbReference>
<feature type="domain" description="RNase H type-1" evidence="1">
    <location>
        <begin position="251"/>
        <end position="368"/>
    </location>
</feature>
<dbReference type="GO" id="GO:0004523">
    <property type="term" value="F:RNA-DNA hybrid ribonuclease activity"/>
    <property type="evidence" value="ECO:0007669"/>
    <property type="project" value="InterPro"/>
</dbReference>
<dbReference type="InterPro" id="IPR036397">
    <property type="entry name" value="RNaseH_sf"/>
</dbReference>
<dbReference type="Pfam" id="PF13456">
    <property type="entry name" value="RVT_3"/>
    <property type="match status" value="1"/>
</dbReference>
<gene>
    <name evidence="2" type="ORF">KI387_039409</name>
</gene>